<dbReference type="EMBL" id="KB207112">
    <property type="protein sequence ID" value="ELP84533.1"/>
    <property type="molecule type" value="Genomic_DNA"/>
</dbReference>
<gene>
    <name evidence="1" type="ORF">EIN_170580</name>
</gene>
<evidence type="ECO:0000313" key="1">
    <source>
        <dbReference type="EMBL" id="ELP84533.1"/>
    </source>
</evidence>
<dbReference type="KEGG" id="eiv:EIN_170580"/>
<sequence>MSVRCCVVLDQLEMSYISIYCPLPVVSRFLFVSKKCKLSVELAPMNPERTSPLCKGELKMYTQTELLQGRMTDIVHTLSVKKWAKRTLKYAKFAITFNNSHDYSKVKFYHDIAKDVKCLTLSLTKIDDLLMILKESPSLETLRLPYSVLIKIHETYPLDHLLSVFHLKYLMLEKTTYTSFIPHVLMKVLENYPTLNVFFFIQNLESKVADLVSTHNNVFVVSEDQKNINFFVKYPKRMYFTGEFVLDNKKVPNYEKWAELYLPRYVGSVAMDITSFTLRGEYRPEIEKMYSLKYLVIDERKKKTKTVNFKSMNLVGLTLLGSPVKRSVELPSCIKELKIDSFCDVDSFITPLGTNGIRMYTSLTKLQITKMKGTINPPHSLSVLVCEDCTVGKIDTKDFKGLYSLKFVNVKCEGLQIAEKIEEIHLEKCEGIRSDIYKNDCFMFYAKEE</sequence>
<organism evidence="1 2">
    <name type="scientific">Entamoeba invadens IP1</name>
    <dbReference type="NCBI Taxonomy" id="370355"/>
    <lineage>
        <taxon>Eukaryota</taxon>
        <taxon>Amoebozoa</taxon>
        <taxon>Evosea</taxon>
        <taxon>Archamoebae</taxon>
        <taxon>Mastigamoebida</taxon>
        <taxon>Entamoebidae</taxon>
        <taxon>Entamoeba</taxon>
    </lineage>
</organism>
<dbReference type="GeneID" id="14883408"/>
<evidence type="ECO:0000313" key="2">
    <source>
        <dbReference type="Proteomes" id="UP000014680"/>
    </source>
</evidence>
<dbReference type="Gene3D" id="3.80.10.10">
    <property type="entry name" value="Ribonuclease Inhibitor"/>
    <property type="match status" value="1"/>
</dbReference>
<name>A0A0A1U0W6_ENTIV</name>
<protein>
    <submittedName>
        <fullName evidence="1">Uncharacterized protein</fullName>
    </submittedName>
</protein>
<dbReference type="AlphaFoldDB" id="A0A0A1U0W6"/>
<dbReference type="RefSeq" id="XP_004183879.1">
    <property type="nucleotide sequence ID" value="XM_004183831.1"/>
</dbReference>
<dbReference type="InterPro" id="IPR032675">
    <property type="entry name" value="LRR_dom_sf"/>
</dbReference>
<dbReference type="SUPFAM" id="SSF52047">
    <property type="entry name" value="RNI-like"/>
    <property type="match status" value="1"/>
</dbReference>
<keyword evidence="2" id="KW-1185">Reference proteome</keyword>
<dbReference type="OMA" id="NSHDYSK"/>
<proteinExistence type="predicted"/>
<dbReference type="Proteomes" id="UP000014680">
    <property type="component" value="Unassembled WGS sequence"/>
</dbReference>
<reference evidence="1 2" key="1">
    <citation type="submission" date="2012-10" db="EMBL/GenBank/DDBJ databases">
        <authorList>
            <person name="Zafar N."/>
            <person name="Inman J."/>
            <person name="Hall N."/>
            <person name="Lorenzi H."/>
            <person name="Caler E."/>
        </authorList>
    </citation>
    <scope>NUCLEOTIDE SEQUENCE [LARGE SCALE GENOMIC DNA]</scope>
    <source>
        <strain evidence="1 2">IP1</strain>
    </source>
</reference>
<dbReference type="VEuPathDB" id="AmoebaDB:EIN_170580"/>
<dbReference type="OrthoDB" id="26608at2759"/>
<accession>A0A0A1U0W6</accession>